<protein>
    <submittedName>
        <fullName evidence="1">Uncharacterized protein</fullName>
    </submittedName>
</protein>
<dbReference type="PANTHER" id="PTHR47642">
    <property type="entry name" value="ATP-DEPENDENT DNA HELICASE"/>
    <property type="match status" value="1"/>
</dbReference>
<dbReference type="AlphaFoldDB" id="A0A1X7TTV6"/>
<reference evidence="1" key="1">
    <citation type="submission" date="2017-05" db="UniProtKB">
        <authorList>
            <consortium name="EnsemblMetazoa"/>
        </authorList>
    </citation>
    <scope>IDENTIFICATION</scope>
</reference>
<dbReference type="PANTHER" id="PTHR47642:SF7">
    <property type="entry name" value="ATP-DEPENDENT DNA HELICASE PIF1"/>
    <property type="match status" value="1"/>
</dbReference>
<evidence type="ECO:0000313" key="1">
    <source>
        <dbReference type="EnsemblMetazoa" id="Aqu2.1.18671_001"/>
    </source>
</evidence>
<name>A0A1X7TTV6_AMPQE</name>
<organism evidence="1">
    <name type="scientific">Amphimedon queenslandica</name>
    <name type="common">Sponge</name>
    <dbReference type="NCBI Taxonomy" id="400682"/>
    <lineage>
        <taxon>Eukaryota</taxon>
        <taxon>Metazoa</taxon>
        <taxon>Porifera</taxon>
        <taxon>Demospongiae</taxon>
        <taxon>Heteroscleromorpha</taxon>
        <taxon>Haplosclerida</taxon>
        <taxon>Niphatidae</taxon>
        <taxon>Amphimedon</taxon>
    </lineage>
</organism>
<dbReference type="EnsemblMetazoa" id="Aqu2.1.18671_001">
    <property type="protein sequence ID" value="Aqu2.1.18671_001"/>
    <property type="gene ID" value="Aqu2.1.18671"/>
</dbReference>
<sequence>MCKDEPEQMKQQIARKLNELPVNCRKKQKLLKIGNTLKCHRIFGAPEAVFCTTGLHLRGSSQSYVFINTKRPQKRGTLIKSNRELRAMSTEDDVFNPGSFVFNPGSLERYQSCPDGEPFDSMSVAHFPVWDNVTDKNYEPTTSGAQPRYQLKNGLGKIYLRKEACLRLPTITQEPHVASLADGNIDHQNLCGQNIGDVEDALTLDSISRRHFSDSDCEARIASLNDSKRVPYEKVLDYSRAVREFQMRTRESMPSPFNMFIKGGA</sequence>
<dbReference type="InterPro" id="IPR051055">
    <property type="entry name" value="PIF1_helicase"/>
</dbReference>
<accession>A0A1X7TTV6</accession>
<dbReference type="OrthoDB" id="10071389at2759"/>
<proteinExistence type="predicted"/>
<dbReference type="InParanoid" id="A0A1X7TTV6"/>